<dbReference type="eggNOG" id="KOG4203">
    <property type="taxonomic scope" value="Eukaryota"/>
</dbReference>
<dbReference type="InParanoid" id="G0R1U8"/>
<feature type="domain" description="Phosphoribulokinase/uridine kinase" evidence="7">
    <location>
        <begin position="18"/>
        <end position="204"/>
    </location>
</feature>
<dbReference type="GO" id="GO:0004849">
    <property type="term" value="F:uridine kinase activity"/>
    <property type="evidence" value="ECO:0007669"/>
    <property type="project" value="UniProtKB-EC"/>
</dbReference>
<dbReference type="NCBIfam" id="NF004018">
    <property type="entry name" value="PRK05480.1"/>
    <property type="match status" value="1"/>
</dbReference>
<protein>
    <recommendedName>
        <fullName evidence="2">uridine/cytidine kinase</fullName>
        <ecNumber evidence="2">2.7.1.48</ecNumber>
    </recommendedName>
</protein>
<dbReference type="GO" id="GO:0005524">
    <property type="term" value="F:ATP binding"/>
    <property type="evidence" value="ECO:0007669"/>
    <property type="project" value="UniProtKB-KW"/>
</dbReference>
<evidence type="ECO:0000259" key="7">
    <source>
        <dbReference type="Pfam" id="PF00485"/>
    </source>
</evidence>
<dbReference type="GO" id="GO:0044206">
    <property type="term" value="P:UMP salvage"/>
    <property type="evidence" value="ECO:0007669"/>
    <property type="project" value="UniProtKB-UniPathway"/>
</dbReference>
<evidence type="ECO:0000256" key="6">
    <source>
        <dbReference type="ARBA" id="ARBA00022840"/>
    </source>
</evidence>
<evidence type="ECO:0000256" key="1">
    <source>
        <dbReference type="ARBA" id="ARBA00004690"/>
    </source>
</evidence>
<gene>
    <name evidence="8" type="ORF">IMG5_172930</name>
</gene>
<dbReference type="EMBL" id="GL984230">
    <property type="protein sequence ID" value="EGR28557.1"/>
    <property type="molecule type" value="Genomic_DNA"/>
</dbReference>
<reference evidence="8 9" key="1">
    <citation type="submission" date="2011-07" db="EMBL/GenBank/DDBJ databases">
        <authorList>
            <person name="Coyne R."/>
            <person name="Brami D."/>
            <person name="Johnson J."/>
            <person name="Hostetler J."/>
            <person name="Hannick L."/>
            <person name="Clark T."/>
            <person name="Cassidy-Hanley D."/>
            <person name="Inman J."/>
        </authorList>
    </citation>
    <scope>NUCLEOTIDE SEQUENCE [LARGE SCALE GENOMIC DNA]</scope>
    <source>
        <strain evidence="8 9">G5</strain>
    </source>
</reference>
<dbReference type="InterPro" id="IPR000764">
    <property type="entry name" value="Uridine_kinase-like"/>
</dbReference>
<dbReference type="AlphaFoldDB" id="G0R1U8"/>
<proteinExistence type="predicted"/>
<evidence type="ECO:0000256" key="4">
    <source>
        <dbReference type="ARBA" id="ARBA00022741"/>
    </source>
</evidence>
<dbReference type="FunFam" id="3.40.50.300:FF:001802">
    <property type="entry name" value="Uridine-cytidine kinase 1"/>
    <property type="match status" value="1"/>
</dbReference>
<keyword evidence="9" id="KW-1185">Reference proteome</keyword>
<evidence type="ECO:0000256" key="5">
    <source>
        <dbReference type="ARBA" id="ARBA00022777"/>
    </source>
</evidence>
<evidence type="ECO:0000256" key="3">
    <source>
        <dbReference type="ARBA" id="ARBA00022679"/>
    </source>
</evidence>
<keyword evidence="4" id="KW-0547">Nucleotide-binding</keyword>
<dbReference type="Pfam" id="PF00485">
    <property type="entry name" value="PRK"/>
    <property type="match status" value="1"/>
</dbReference>
<name>G0R1U8_ICHMU</name>
<keyword evidence="6" id="KW-0067">ATP-binding</keyword>
<dbReference type="RefSeq" id="XP_004029793.1">
    <property type="nucleotide sequence ID" value="XM_004029745.1"/>
</dbReference>
<evidence type="ECO:0000313" key="9">
    <source>
        <dbReference type="Proteomes" id="UP000008983"/>
    </source>
</evidence>
<dbReference type="OMA" id="RELMQYK"/>
<keyword evidence="3 8" id="KW-0808">Transferase</keyword>
<dbReference type="PRINTS" id="PR00988">
    <property type="entry name" value="URIDINKINASE"/>
</dbReference>
<keyword evidence="5 8" id="KW-0418">Kinase</keyword>
<dbReference type="InterPro" id="IPR027417">
    <property type="entry name" value="P-loop_NTPase"/>
</dbReference>
<dbReference type="EC" id="2.7.1.48" evidence="2"/>
<dbReference type="Proteomes" id="UP000008983">
    <property type="component" value="Unassembled WGS sequence"/>
</dbReference>
<accession>G0R1U8</accession>
<dbReference type="OrthoDB" id="106623at2759"/>
<sequence>MSLNLGRKESLEIKRILVGVAGGSAAGKTTLCNNIRKEMTYDGEFNVLIVPLDCFYKGVDKTKTDARDYNFDHPDALDFNQAYNCLLALLNGQPTEIPRYNFCTHYPEEQKDKVEPTDVILFEGILSLYDPRICDLMQYKIFMHCDDDIRLCRRIVRDINERGRDVEGVLFQYNRFIKRSFDEYIKPTMNCADMIVPGSRNNMVSVQFIVQHLKAKAKQIGMYKKTIKKSIVFDGDVVESFEHSIMNINNKKEGYSLTEDLSFQKCMVFPKSDVMKRDIHTTFVRLTEEFTYKKSKGIFKEYLKHAIVLWEKLAQMNNAQPNDVQALSLFDFFSIYKQQQMEFKQYVIITFHVLQPEHEQLIIEQCQWFEANQQKVKIIIIALLGSLSQFASLKNQCKNILHFINILCIANRNQFIKTIQDNYTDEQKQQFFDWKFMQEKLFKKTQNYLKKNQKKFENEIIS</sequence>
<organism evidence="8 9">
    <name type="scientific">Ichthyophthirius multifiliis</name>
    <name type="common">White spot disease agent</name>
    <name type="synonym">Ich</name>
    <dbReference type="NCBI Taxonomy" id="5932"/>
    <lineage>
        <taxon>Eukaryota</taxon>
        <taxon>Sar</taxon>
        <taxon>Alveolata</taxon>
        <taxon>Ciliophora</taxon>
        <taxon>Intramacronucleata</taxon>
        <taxon>Oligohymenophorea</taxon>
        <taxon>Hymenostomatida</taxon>
        <taxon>Ophryoglenina</taxon>
        <taxon>Ichthyophthirius</taxon>
    </lineage>
</organism>
<comment type="pathway">
    <text evidence="1">Pyrimidine metabolism; UMP biosynthesis via salvage pathway; UMP from uridine: step 1/1.</text>
</comment>
<dbReference type="UniPathway" id="UPA00574">
    <property type="reaction ID" value="UER00637"/>
</dbReference>
<dbReference type="Gene3D" id="3.40.50.300">
    <property type="entry name" value="P-loop containing nucleotide triphosphate hydrolases"/>
    <property type="match status" value="1"/>
</dbReference>
<dbReference type="PANTHER" id="PTHR10285">
    <property type="entry name" value="URIDINE KINASE"/>
    <property type="match status" value="1"/>
</dbReference>
<dbReference type="SUPFAM" id="SSF52540">
    <property type="entry name" value="P-loop containing nucleoside triphosphate hydrolases"/>
    <property type="match status" value="1"/>
</dbReference>
<dbReference type="GeneID" id="14904638"/>
<dbReference type="CDD" id="cd02023">
    <property type="entry name" value="UMPK"/>
    <property type="match status" value="1"/>
</dbReference>
<dbReference type="InterPro" id="IPR006083">
    <property type="entry name" value="PRK/URK"/>
</dbReference>
<dbReference type="STRING" id="857967.G0R1U8"/>
<evidence type="ECO:0000256" key="2">
    <source>
        <dbReference type="ARBA" id="ARBA00012137"/>
    </source>
</evidence>
<evidence type="ECO:0000313" key="8">
    <source>
        <dbReference type="EMBL" id="EGR28557.1"/>
    </source>
</evidence>